<protein>
    <submittedName>
        <fullName evidence="2">Uncharacterized protein</fullName>
    </submittedName>
</protein>
<evidence type="ECO:0000313" key="2">
    <source>
        <dbReference type="EMBL" id="UXY33753.1"/>
    </source>
</evidence>
<accession>A0ABY6EH10</accession>
<evidence type="ECO:0000256" key="1">
    <source>
        <dbReference type="SAM" id="MobiDB-lite"/>
    </source>
</evidence>
<reference evidence="2" key="1">
    <citation type="submission" date="2022-10" db="EMBL/GenBank/DDBJ databases">
        <authorList>
            <person name="Mo P."/>
        </authorList>
    </citation>
    <scope>NUCLEOTIDE SEQUENCE</scope>
    <source>
        <strain evidence="2">HUAS 14-6</strain>
    </source>
</reference>
<feature type="region of interest" description="Disordered" evidence="1">
    <location>
        <begin position="73"/>
        <end position="114"/>
    </location>
</feature>
<dbReference type="Proteomes" id="UP001060733">
    <property type="component" value="Chromosome"/>
</dbReference>
<organism evidence="2 3">
    <name type="scientific">Streptomyces albidocamelliae</name>
    <dbReference type="NCBI Taxonomy" id="2981135"/>
    <lineage>
        <taxon>Bacteria</taxon>
        <taxon>Bacillati</taxon>
        <taxon>Actinomycetota</taxon>
        <taxon>Actinomycetes</taxon>
        <taxon>Kitasatosporales</taxon>
        <taxon>Streptomycetaceae</taxon>
        <taxon>Streptomyces</taxon>
    </lineage>
</organism>
<keyword evidence="3" id="KW-1185">Reference proteome</keyword>
<gene>
    <name evidence="2" type="ORF">N8I86_02790</name>
</gene>
<dbReference type="EMBL" id="CP106795">
    <property type="protein sequence ID" value="UXY33753.1"/>
    <property type="molecule type" value="Genomic_DNA"/>
</dbReference>
<proteinExistence type="predicted"/>
<evidence type="ECO:0000313" key="3">
    <source>
        <dbReference type="Proteomes" id="UP001060733"/>
    </source>
</evidence>
<sequence length="114" mass="12337">MPVAYVPTLGPVRQGDPLSQPFEAVVDLAGTGRFLPYDKDRRWSATKTERVLVDSVEHDQRQTRVPTLAEVPVEAGRAVRGGEPKPGVVDTPPDVSLPCGEPSPGLRPCPFPVR</sequence>
<dbReference type="RefSeq" id="WP_263276988.1">
    <property type="nucleotide sequence ID" value="NZ_CP106795.1"/>
</dbReference>
<feature type="compositionally biased region" description="Pro residues" evidence="1">
    <location>
        <begin position="105"/>
        <end position="114"/>
    </location>
</feature>
<name>A0ABY6EH10_9ACTN</name>